<organism evidence="2 3">
    <name type="scientific">Rhodoferax antarcticus ANT.BR</name>
    <dbReference type="NCBI Taxonomy" id="1111071"/>
    <lineage>
        <taxon>Bacteria</taxon>
        <taxon>Pseudomonadati</taxon>
        <taxon>Pseudomonadota</taxon>
        <taxon>Betaproteobacteria</taxon>
        <taxon>Burkholderiales</taxon>
        <taxon>Comamonadaceae</taxon>
        <taxon>Rhodoferax</taxon>
    </lineage>
</organism>
<dbReference type="AlphaFoldDB" id="A0A1Q8YDE1"/>
<reference evidence="2 3" key="1">
    <citation type="submission" date="2017-01" db="EMBL/GenBank/DDBJ databases">
        <title>Genome sequence of Rhodoferax antarcticus ANT.BR, a psychrophilic purple nonsulfur bacterium from an Antarctic microbial mat.</title>
        <authorList>
            <person name="Baker J."/>
            <person name="Riester C."/>
            <person name="Skinner B."/>
            <person name="Newell A."/>
            <person name="Swingley W."/>
            <person name="Madigan M."/>
            <person name="Jung D."/>
            <person name="Asao M."/>
            <person name="Chen M."/>
            <person name="Loughlin P."/>
            <person name="Pan H."/>
            <person name="Lin S."/>
            <person name="Li N."/>
            <person name="Shaw J."/>
            <person name="Prado M."/>
            <person name="Sherman C."/>
            <person name="Li X."/>
            <person name="Tang J."/>
            <person name="Blankenship R."/>
            <person name="Zhao T."/>
            <person name="Touchman J."/>
            <person name="Sattley M."/>
        </authorList>
    </citation>
    <scope>NUCLEOTIDE SEQUENCE [LARGE SCALE GENOMIC DNA]</scope>
    <source>
        <strain evidence="2 3">ANT.BR</strain>
    </source>
</reference>
<gene>
    <name evidence="2" type="ORF">BLL52_2253</name>
</gene>
<dbReference type="EMBL" id="MSYM01000013">
    <property type="protein sequence ID" value="OLP06023.1"/>
    <property type="molecule type" value="Genomic_DNA"/>
</dbReference>
<comment type="caution">
    <text evidence="2">The sequence shown here is derived from an EMBL/GenBank/DDBJ whole genome shotgun (WGS) entry which is preliminary data.</text>
</comment>
<accession>A0A1Q8YDE1</accession>
<evidence type="ECO:0000313" key="3">
    <source>
        <dbReference type="Proteomes" id="UP000185911"/>
    </source>
</evidence>
<feature type="compositionally biased region" description="Polar residues" evidence="1">
    <location>
        <begin position="95"/>
        <end position="105"/>
    </location>
</feature>
<dbReference type="Proteomes" id="UP000185911">
    <property type="component" value="Unassembled WGS sequence"/>
</dbReference>
<sequence length="118" mass="12407">MLTSHTLRQFTRWVALWFVLSLGAAVASPLINPQAMSLICSSAGAMKVIVQTDDGAVELGSRGLDCPLCANLGAPPPQIILLAQLTQQAPGAPQPSLTAQPSSQPHEPWQARAPPVFS</sequence>
<keyword evidence="3" id="KW-1185">Reference proteome</keyword>
<proteinExistence type="predicted"/>
<evidence type="ECO:0000256" key="1">
    <source>
        <dbReference type="SAM" id="MobiDB-lite"/>
    </source>
</evidence>
<dbReference type="InterPro" id="IPR021333">
    <property type="entry name" value="DUF2946"/>
</dbReference>
<feature type="region of interest" description="Disordered" evidence="1">
    <location>
        <begin position="90"/>
        <end position="118"/>
    </location>
</feature>
<protein>
    <recommendedName>
        <fullName evidence="4">DUF2946 domain-containing protein</fullName>
    </recommendedName>
</protein>
<evidence type="ECO:0008006" key="4">
    <source>
        <dbReference type="Google" id="ProtNLM"/>
    </source>
</evidence>
<dbReference type="RefSeq" id="WP_075586548.1">
    <property type="nucleotide sequence ID" value="NZ_MSYM01000013.1"/>
</dbReference>
<name>A0A1Q8YDE1_9BURK</name>
<evidence type="ECO:0000313" key="2">
    <source>
        <dbReference type="EMBL" id="OLP06023.1"/>
    </source>
</evidence>
<dbReference type="Pfam" id="PF11162">
    <property type="entry name" value="DUF2946"/>
    <property type="match status" value="1"/>
</dbReference>
<dbReference type="STRING" id="81479.RA876_05490"/>